<dbReference type="RefSeq" id="WP_012498004.1">
    <property type="nucleotide sequence ID" value="NC_011025.1"/>
</dbReference>
<evidence type="ECO:0000256" key="3">
    <source>
        <dbReference type="ARBA" id="ARBA00022729"/>
    </source>
</evidence>
<evidence type="ECO:0000256" key="8">
    <source>
        <dbReference type="SAM" id="SignalP"/>
    </source>
</evidence>
<dbReference type="InterPro" id="IPR049890">
    <property type="entry name" value="VlpA-F-like_signal"/>
</dbReference>
<evidence type="ECO:0000256" key="1">
    <source>
        <dbReference type="ARBA" id="ARBA00004193"/>
    </source>
</evidence>
<dbReference type="AlphaFoldDB" id="B3PLZ5"/>
<feature type="chain" id="PRO_5002796805" description="Lipoprotein" evidence="8">
    <location>
        <begin position="31"/>
        <end position="629"/>
    </location>
</feature>
<keyword evidence="2" id="KW-1003">Cell membrane</keyword>
<feature type="signal peptide" evidence="8">
    <location>
        <begin position="1"/>
        <end position="30"/>
    </location>
</feature>
<comment type="subcellular location">
    <subcellularLocation>
        <location evidence="1">Cell membrane</location>
        <topology evidence="1">Lipid-anchor</topology>
    </subcellularLocation>
</comment>
<keyword evidence="6" id="KW-0564">Palmitate</keyword>
<evidence type="ECO:0008006" key="11">
    <source>
        <dbReference type="Google" id="ProtNLM"/>
    </source>
</evidence>
<gene>
    <name evidence="9" type="ordered locus">MARTH_orf106</name>
</gene>
<evidence type="ECO:0000256" key="2">
    <source>
        <dbReference type="ARBA" id="ARBA00022475"/>
    </source>
</evidence>
<dbReference type="GO" id="GO:0005886">
    <property type="term" value="C:plasma membrane"/>
    <property type="evidence" value="ECO:0007669"/>
    <property type="project" value="UniProtKB-SubCell"/>
</dbReference>
<keyword evidence="3 8" id="KW-0732">Signal</keyword>
<keyword evidence="10" id="KW-1185">Reference proteome</keyword>
<dbReference type="KEGG" id="mat:MARTH_orf106"/>
<dbReference type="Proteomes" id="UP000008812">
    <property type="component" value="Chromosome"/>
</dbReference>
<name>B3PLZ5_META1</name>
<evidence type="ECO:0000256" key="4">
    <source>
        <dbReference type="ARBA" id="ARBA00022737"/>
    </source>
</evidence>
<sequence length="629" mass="72077">MNRKNKLKKNKLFLLLSGISVLSLPLVSLSCGNDNKDVPKKDPSVRYGIAEAKEDWKNNSILDSLTNYLNKSSLDANTKNRLLQSSNYKFGDAFGESAFHKLNAWISSTNETLKNGFYHSVGSRLDNLYDSLEKLLSKSDLSIERKSYIFRSINSFLISWTSEEINKIVKILELKQTNPSLSKEELLEKIANNDNSVSLQSLFLILENELIAIFNEVITNKIRTNDSLKNLENPDEKIRKFTSIYRKFIRSIKAKITNLNSSKDLASEYKNILIQEILSVSIKELNFDKENVIKEIFLDPQEAKTFRDIIGDLQTNLIANFLKLAAPFAELFAIKNNIIDEIFNTKNTLASLKNNLKGTIQRFDQSWEKAAGYKKISLENIAKIKTSNIFSNDKFYKDFEGLWDKFGAFIKKFIDDLKLSDFVSSRVFNVLDLLAKTSFNMTAVSLLDVVKSKQNNDEVKTNELIKSLTSFLTPEIMNQNETSEHEILDYYLLPMLNEISLNALKQDSLKNISNKAGIWKALLQYNSNYFANFKTIFKDLKIDNDPIAKNPLLVMTIFKNLLKEYNKRRIEFLASKVPNLTNDELAKVSTEFTKIHDIINNTFGISNLLPIVSEITKITKYFSQIKEII</sequence>
<evidence type="ECO:0000256" key="6">
    <source>
        <dbReference type="ARBA" id="ARBA00023139"/>
    </source>
</evidence>
<keyword evidence="4" id="KW-0677">Repeat</keyword>
<evidence type="ECO:0000313" key="9">
    <source>
        <dbReference type="EMBL" id="ACF07047.1"/>
    </source>
</evidence>
<dbReference type="EMBL" id="CP001047">
    <property type="protein sequence ID" value="ACF07047.1"/>
    <property type="molecule type" value="Genomic_DNA"/>
</dbReference>
<evidence type="ECO:0000313" key="10">
    <source>
        <dbReference type="Proteomes" id="UP000008812"/>
    </source>
</evidence>
<keyword evidence="5" id="KW-0472">Membrane</keyword>
<protein>
    <recommendedName>
        <fullName evidence="11">Lipoprotein</fullName>
    </recommendedName>
</protein>
<dbReference type="STRING" id="243272.MARTH_orf106"/>
<dbReference type="HOGENOM" id="CLU_434648_0_0_14"/>
<organism evidence="9 10">
    <name type="scientific">Metamycoplasma arthritidis (strain 158L3-1)</name>
    <name type="common">Mycoplasma arthritidis</name>
    <dbReference type="NCBI Taxonomy" id="243272"/>
    <lineage>
        <taxon>Bacteria</taxon>
        <taxon>Bacillati</taxon>
        <taxon>Mycoplasmatota</taxon>
        <taxon>Mycoplasmoidales</taxon>
        <taxon>Metamycoplasmataceae</taxon>
        <taxon>Metamycoplasma</taxon>
    </lineage>
</organism>
<dbReference type="PROSITE" id="PS51257">
    <property type="entry name" value="PROKAR_LIPOPROTEIN"/>
    <property type="match status" value="1"/>
</dbReference>
<keyword evidence="7" id="KW-0449">Lipoprotein</keyword>
<dbReference type="NCBIfam" id="NF033817">
    <property type="entry name" value="Mplas_variab_LP"/>
    <property type="match status" value="1"/>
</dbReference>
<accession>B3PLZ5</accession>
<evidence type="ECO:0000256" key="7">
    <source>
        <dbReference type="ARBA" id="ARBA00023288"/>
    </source>
</evidence>
<reference evidence="9 10" key="1">
    <citation type="journal article" date="2008" name="Infect. Immun.">
        <title>Genome of Mycoplasma arthritidis.</title>
        <authorList>
            <person name="Dybvig K."/>
            <person name="Zuhua C."/>
            <person name="Lao P."/>
            <person name="Jordan D.S."/>
            <person name="French C.T."/>
            <person name="Tu A.H."/>
            <person name="Loraine A.E."/>
        </authorList>
    </citation>
    <scope>NUCLEOTIDE SEQUENCE [LARGE SCALE GENOMIC DNA]</scope>
    <source>
        <strain evidence="9 10">158L3-1</strain>
    </source>
</reference>
<proteinExistence type="predicted"/>
<evidence type="ECO:0000256" key="5">
    <source>
        <dbReference type="ARBA" id="ARBA00023136"/>
    </source>
</evidence>